<sequence>MPIGKSGYYWTERTNILPATDGNEARNKLLELVKAVKQGELDSPNKWHIEIQILEFVRIVVVEQTKVIKLPPQFSSERKI</sequence>
<proteinExistence type="predicted"/>
<evidence type="ECO:0000313" key="2">
    <source>
        <dbReference type="Proteomes" id="UP000177751"/>
    </source>
</evidence>
<accession>A0A1G2JES0</accession>
<reference evidence="1 2" key="1">
    <citation type="journal article" date="2016" name="Nat. Commun.">
        <title>Thousands of microbial genomes shed light on interconnected biogeochemical processes in an aquifer system.</title>
        <authorList>
            <person name="Anantharaman K."/>
            <person name="Brown C.T."/>
            <person name="Hug L.A."/>
            <person name="Sharon I."/>
            <person name="Castelle C.J."/>
            <person name="Probst A.J."/>
            <person name="Thomas B.C."/>
            <person name="Singh A."/>
            <person name="Wilkins M.J."/>
            <person name="Karaoz U."/>
            <person name="Brodie E.L."/>
            <person name="Williams K.H."/>
            <person name="Hubbard S.S."/>
            <person name="Banfield J.F."/>
        </authorList>
    </citation>
    <scope>NUCLEOTIDE SEQUENCE [LARGE SCALE GENOMIC DNA]</scope>
</reference>
<organism evidence="1 2">
    <name type="scientific">Candidatus Staskawiczbacteria bacterium RIFOXYC1_FULL_38_18</name>
    <dbReference type="NCBI Taxonomy" id="1802229"/>
    <lineage>
        <taxon>Bacteria</taxon>
        <taxon>Candidatus Staskawicziibacteriota</taxon>
    </lineage>
</organism>
<name>A0A1G2JES0_9BACT</name>
<protein>
    <submittedName>
        <fullName evidence="1">Uncharacterized protein</fullName>
    </submittedName>
</protein>
<comment type="caution">
    <text evidence="1">The sequence shown here is derived from an EMBL/GenBank/DDBJ whole genome shotgun (WGS) entry which is preliminary data.</text>
</comment>
<dbReference type="Proteomes" id="UP000177751">
    <property type="component" value="Unassembled WGS sequence"/>
</dbReference>
<evidence type="ECO:0000313" key="1">
    <source>
        <dbReference type="EMBL" id="OGZ85547.1"/>
    </source>
</evidence>
<dbReference type="AlphaFoldDB" id="A0A1G2JES0"/>
<gene>
    <name evidence="1" type="ORF">A2401_02185</name>
</gene>
<dbReference type="EMBL" id="MHPP01000001">
    <property type="protein sequence ID" value="OGZ85547.1"/>
    <property type="molecule type" value="Genomic_DNA"/>
</dbReference>
<dbReference type="STRING" id="1802229.A2401_02185"/>